<dbReference type="Proteomes" id="UP000008983">
    <property type="component" value="Unassembled WGS sequence"/>
</dbReference>
<evidence type="ECO:0000313" key="2">
    <source>
        <dbReference type="EMBL" id="EGR29286.1"/>
    </source>
</evidence>
<feature type="transmembrane region" description="Helical" evidence="1">
    <location>
        <begin position="48"/>
        <end position="73"/>
    </location>
</feature>
<accession>G0QZR9</accession>
<dbReference type="AlphaFoldDB" id="G0QZR9"/>
<keyword evidence="1" id="KW-1133">Transmembrane helix</keyword>
<evidence type="ECO:0000256" key="1">
    <source>
        <dbReference type="SAM" id="Phobius"/>
    </source>
</evidence>
<dbReference type="RefSeq" id="XP_004030522.1">
    <property type="nucleotide sequence ID" value="XM_004030474.1"/>
</dbReference>
<gene>
    <name evidence="2" type="ORF">IMG5_159330</name>
</gene>
<feature type="transmembrane region" description="Helical" evidence="1">
    <location>
        <begin position="204"/>
        <end position="225"/>
    </location>
</feature>
<keyword evidence="1" id="KW-0472">Membrane</keyword>
<dbReference type="GeneID" id="14905380"/>
<sequence>MNSIYFRLITNLFCCLSLPKNLHCCFLKWFCLFLHFTQFLNNSLIRNLMYNHLFIVEFFYLCFFSLVFLYFFLVYRLAYSFMDLMIFLNKRLMHLFNCPFVKAIINIIIIYGIVGFKEFSLYQGLKDQNWSIFTQFIKELQTLFLTQFLYFRLFNQAFHPYSILKVSFRNLYMQNKYLKGKTYFQKMNNQAILRNLNEIQNINILIFQILFFRFLRFIISLITTFRKFFQFLKASIIHHFIYY</sequence>
<dbReference type="EMBL" id="GL984166">
    <property type="protein sequence ID" value="EGR29286.1"/>
    <property type="molecule type" value="Genomic_DNA"/>
</dbReference>
<organism evidence="2 3">
    <name type="scientific">Ichthyophthirius multifiliis</name>
    <name type="common">White spot disease agent</name>
    <name type="synonym">Ich</name>
    <dbReference type="NCBI Taxonomy" id="5932"/>
    <lineage>
        <taxon>Eukaryota</taxon>
        <taxon>Sar</taxon>
        <taxon>Alveolata</taxon>
        <taxon>Ciliophora</taxon>
        <taxon>Intramacronucleata</taxon>
        <taxon>Oligohymenophorea</taxon>
        <taxon>Hymenostomatida</taxon>
        <taxon>Ophryoglenina</taxon>
        <taxon>Ichthyophthirius</taxon>
    </lineage>
</organism>
<proteinExistence type="predicted"/>
<evidence type="ECO:0000313" key="3">
    <source>
        <dbReference type="Proteomes" id="UP000008983"/>
    </source>
</evidence>
<name>G0QZR9_ICHMU</name>
<keyword evidence="1" id="KW-0812">Transmembrane</keyword>
<feature type="transmembrane region" description="Helical" evidence="1">
    <location>
        <begin position="94"/>
        <end position="114"/>
    </location>
</feature>
<evidence type="ECO:0008006" key="4">
    <source>
        <dbReference type="Google" id="ProtNLM"/>
    </source>
</evidence>
<reference evidence="2 3" key="1">
    <citation type="submission" date="2011-07" db="EMBL/GenBank/DDBJ databases">
        <authorList>
            <person name="Coyne R."/>
            <person name="Brami D."/>
            <person name="Johnson J."/>
            <person name="Hostetler J."/>
            <person name="Hannick L."/>
            <person name="Clark T."/>
            <person name="Cassidy-Hanley D."/>
            <person name="Inman J."/>
        </authorList>
    </citation>
    <scope>NUCLEOTIDE SEQUENCE [LARGE SCALE GENOMIC DNA]</scope>
    <source>
        <strain evidence="2 3">G5</strain>
    </source>
</reference>
<dbReference type="InParanoid" id="G0QZR9"/>
<protein>
    <recommendedName>
        <fullName evidence="4">Transmembrane protein</fullName>
    </recommendedName>
</protein>
<keyword evidence="3" id="KW-1185">Reference proteome</keyword>